<evidence type="ECO:0000256" key="8">
    <source>
        <dbReference type="ARBA" id="ARBA00023224"/>
    </source>
</evidence>
<feature type="transmembrane region" description="Helical" evidence="9">
    <location>
        <begin position="194"/>
        <end position="214"/>
    </location>
</feature>
<dbReference type="Proteomes" id="UP000515204">
    <property type="component" value="Unplaced"/>
</dbReference>
<dbReference type="OrthoDB" id="6765072at2759"/>
<keyword evidence="6 9" id="KW-0472">Membrane</keyword>
<keyword evidence="8" id="KW-0807">Transducer</keyword>
<evidence type="ECO:0000256" key="5">
    <source>
        <dbReference type="ARBA" id="ARBA00022989"/>
    </source>
</evidence>
<comment type="subcellular location">
    <subcellularLocation>
        <location evidence="1">Membrane</location>
        <topology evidence="1">Multi-pass membrane protein</topology>
    </subcellularLocation>
</comment>
<dbReference type="GO" id="GO:0007165">
    <property type="term" value="P:signal transduction"/>
    <property type="evidence" value="ECO:0007669"/>
    <property type="project" value="UniProtKB-KW"/>
</dbReference>
<dbReference type="RefSeq" id="XP_014480026.1">
    <property type="nucleotide sequence ID" value="XM_014624540.1"/>
</dbReference>
<evidence type="ECO:0000256" key="6">
    <source>
        <dbReference type="ARBA" id="ARBA00023136"/>
    </source>
</evidence>
<protein>
    <submittedName>
        <fullName evidence="11">Odorant receptor 4-like</fullName>
    </submittedName>
</protein>
<dbReference type="GO" id="GO:0005549">
    <property type="term" value="F:odorant binding"/>
    <property type="evidence" value="ECO:0007669"/>
    <property type="project" value="InterPro"/>
</dbReference>
<evidence type="ECO:0000256" key="2">
    <source>
        <dbReference type="ARBA" id="ARBA00022606"/>
    </source>
</evidence>
<evidence type="ECO:0000256" key="1">
    <source>
        <dbReference type="ARBA" id="ARBA00004141"/>
    </source>
</evidence>
<keyword evidence="7" id="KW-0675">Receptor</keyword>
<dbReference type="PANTHER" id="PTHR21137:SF42">
    <property type="entry name" value="ODORANT RECEPTOR 83A"/>
    <property type="match status" value="1"/>
</dbReference>
<dbReference type="Pfam" id="PF02949">
    <property type="entry name" value="7tm_6"/>
    <property type="match status" value="1"/>
</dbReference>
<keyword evidence="10" id="KW-1185">Reference proteome</keyword>
<feature type="transmembrane region" description="Helical" evidence="9">
    <location>
        <begin position="158"/>
        <end position="182"/>
    </location>
</feature>
<feature type="transmembrane region" description="Helical" evidence="9">
    <location>
        <begin position="30"/>
        <end position="51"/>
    </location>
</feature>
<reference evidence="11" key="1">
    <citation type="submission" date="2025-08" db="UniProtKB">
        <authorList>
            <consortium name="RefSeq"/>
        </authorList>
    </citation>
    <scope>IDENTIFICATION</scope>
</reference>
<dbReference type="KEGG" id="dqu:106747193"/>
<evidence type="ECO:0000313" key="11">
    <source>
        <dbReference type="RefSeq" id="XP_014480026.1"/>
    </source>
</evidence>
<dbReference type="GO" id="GO:0005886">
    <property type="term" value="C:plasma membrane"/>
    <property type="evidence" value="ECO:0007669"/>
    <property type="project" value="TreeGrafter"/>
</dbReference>
<dbReference type="InterPro" id="IPR004117">
    <property type="entry name" value="7tm6_olfct_rcpt"/>
</dbReference>
<keyword evidence="2" id="KW-0716">Sensory transduction</keyword>
<sequence>MSMNSEPSSVFANVGDTAGKTYMLHFLPNFIVAFNTVSVILNCSVILKAVYHYDETSNATRPYLMMMHLPFVHNQPVYLIVILLQFSYLLVLTAAATTINSVLIILVQYLSGQIDVICKSLMQMSQRQNERMANVTMVKEIIRKHQNVITFSENIESLYTYIALILLLLNTLIICGLGFILVTSMGSPNSTKMLIKNLLFYCAINMETFVFCFAGEYISAKSKEIGEAAYSSPWYQSKFHGSAVLFLIMRSQNQLTITMGKFLDLSLERFSTIVKASASYLSVLLALY</sequence>
<evidence type="ECO:0000256" key="7">
    <source>
        <dbReference type="ARBA" id="ARBA00023170"/>
    </source>
</evidence>
<name>A0A6P3XNI5_DINQU</name>
<keyword evidence="5 9" id="KW-1133">Transmembrane helix</keyword>
<proteinExistence type="predicted"/>
<gene>
    <name evidence="11" type="primary">LOC106747193</name>
</gene>
<evidence type="ECO:0000256" key="4">
    <source>
        <dbReference type="ARBA" id="ARBA00022725"/>
    </source>
</evidence>
<evidence type="ECO:0000256" key="3">
    <source>
        <dbReference type="ARBA" id="ARBA00022692"/>
    </source>
</evidence>
<dbReference type="AlphaFoldDB" id="A0A6P3XNI5"/>
<dbReference type="GO" id="GO:0004984">
    <property type="term" value="F:olfactory receptor activity"/>
    <property type="evidence" value="ECO:0007669"/>
    <property type="project" value="InterPro"/>
</dbReference>
<organism evidence="10 11">
    <name type="scientific">Dinoponera quadriceps</name>
    <name type="common">South American ant</name>
    <dbReference type="NCBI Taxonomy" id="609295"/>
    <lineage>
        <taxon>Eukaryota</taxon>
        <taxon>Metazoa</taxon>
        <taxon>Ecdysozoa</taxon>
        <taxon>Arthropoda</taxon>
        <taxon>Hexapoda</taxon>
        <taxon>Insecta</taxon>
        <taxon>Pterygota</taxon>
        <taxon>Neoptera</taxon>
        <taxon>Endopterygota</taxon>
        <taxon>Hymenoptera</taxon>
        <taxon>Apocrita</taxon>
        <taxon>Aculeata</taxon>
        <taxon>Formicoidea</taxon>
        <taxon>Formicidae</taxon>
        <taxon>Ponerinae</taxon>
        <taxon>Ponerini</taxon>
        <taxon>Dinoponera</taxon>
    </lineage>
</organism>
<keyword evidence="4" id="KW-0552">Olfaction</keyword>
<keyword evidence="3 9" id="KW-0812">Transmembrane</keyword>
<evidence type="ECO:0000256" key="9">
    <source>
        <dbReference type="SAM" id="Phobius"/>
    </source>
</evidence>
<accession>A0A6P3XNI5</accession>
<dbReference type="GeneID" id="106747193"/>
<dbReference type="PANTHER" id="PTHR21137">
    <property type="entry name" value="ODORANT RECEPTOR"/>
    <property type="match status" value="1"/>
</dbReference>
<evidence type="ECO:0000313" key="10">
    <source>
        <dbReference type="Proteomes" id="UP000515204"/>
    </source>
</evidence>